<dbReference type="Proteomes" id="UP000263268">
    <property type="component" value="Unassembled WGS sequence"/>
</dbReference>
<accession>A0A3D6BPJ4</accession>
<feature type="non-terminal residue" evidence="1">
    <location>
        <position position="1"/>
    </location>
</feature>
<gene>
    <name evidence="1" type="ORF">DHV22_05895</name>
</gene>
<reference evidence="1 2" key="1">
    <citation type="journal article" date="2018" name="Nat. Biotechnol.">
        <title>A standardized bacterial taxonomy based on genome phylogeny substantially revises the tree of life.</title>
        <authorList>
            <person name="Parks D.H."/>
            <person name="Chuvochina M."/>
            <person name="Waite D.W."/>
            <person name="Rinke C."/>
            <person name="Skarshewski A."/>
            <person name="Chaumeil P.A."/>
            <person name="Hugenholtz P."/>
        </authorList>
    </citation>
    <scope>NUCLEOTIDE SEQUENCE [LARGE SCALE GENOMIC DNA]</scope>
    <source>
        <strain evidence="1">UBA10227</strain>
    </source>
</reference>
<organism evidence="1 2">
    <name type="scientific">Xanthomarina gelatinilytica</name>
    <dbReference type="NCBI Taxonomy" id="1137281"/>
    <lineage>
        <taxon>Bacteria</taxon>
        <taxon>Pseudomonadati</taxon>
        <taxon>Bacteroidota</taxon>
        <taxon>Flavobacteriia</taxon>
        <taxon>Flavobacteriales</taxon>
        <taxon>Flavobacteriaceae</taxon>
        <taxon>Xanthomarina</taxon>
    </lineage>
</organism>
<dbReference type="EMBL" id="DPRK01000100">
    <property type="protein sequence ID" value="HCY81160.1"/>
    <property type="molecule type" value="Genomic_DNA"/>
</dbReference>
<comment type="caution">
    <text evidence="1">The sequence shown here is derived from an EMBL/GenBank/DDBJ whole genome shotgun (WGS) entry which is preliminary data.</text>
</comment>
<evidence type="ECO:0000313" key="2">
    <source>
        <dbReference type="Proteomes" id="UP000263268"/>
    </source>
</evidence>
<protein>
    <submittedName>
        <fullName evidence="1">Uncharacterized protein</fullName>
    </submittedName>
</protein>
<dbReference type="AlphaFoldDB" id="A0A3D6BPJ4"/>
<proteinExistence type="predicted"/>
<evidence type="ECO:0000313" key="1">
    <source>
        <dbReference type="EMBL" id="HCY81160.1"/>
    </source>
</evidence>
<name>A0A3D6BPJ4_9FLAO</name>
<sequence length="200" mass="23784">QFWTWFQENQENLYILPLLSTNEQEEYNHRLQTNLDYYWDGITFEIKFSENYTTPATLILYSNADPDIQMEAKTLVENAPLIDNWNVVTYNRKKEDLSEGKTVGPPNFKLHINQLYFQPILKTNKDSKITLNIFTTKDISYAKRKQFKKLCIQIMEDMVGEVLFNKHIKFIRCHLKTELPGVAIQFIHFPQFINNLIRLN</sequence>